<sequence length="899" mass="94750">MPTTVPIKLYRTTERANAAAKAAATEAGAGAAFGTRRLTAAGLVEELWELWGDGRALVRADERQVLMARAAAGCGAAETPGAPSVLAAFAAEHAAAFAEGIGRDGDGLAPLQRELVACLRSYYDDLSARNLIEPDAAAARLASMVAAGRLPVMEVAVLDFLDASEGLRSLLAALGARAEGAADLATVPPLPRDVQPSVLIAAGAAAMPELLLETIARDGGKAENTLVVSADPARLLRVLGASLAAAGFQVALRGAVPWDATALGRAWECVRRLEEGSPHWLAAATDFAYNPLSGLDDRKAREINGRLRADRLLLAEDAAGILAAESRSYEALVRVVRAMARGESVPSDALEALSGIVGSAFPGALERAVERAALDRLRALVQTAEELGASSRALLPMLADATVRIEGSSDGEGPVCEIAGTAVLDSLAPKSWDTVVLADVSARTFGISEDLSALDGLAEALGLPREPSALRRQRSRFAAAGGAARRRFVLGVSRRDERGDESFPSFLLEEFASAQAQAEASRALVEGDGELAARWQRSDAARLGLPEPLAIEARCAGEGALPQALGAAFGPIAGCEELPVPMRGRLRTLPLLRYLARTPEGLPVLSPSAIEQYLSCPYRWFVQSCLRPEGPDEEFGPRELGNFAHEVFAHFYDGLAGEGVRRVSAENIEALASRLEALVDELARVQSERRLGSRLVAANREERQQLAQLKRQLVRSLRLQAQMPAGYEPALCEHAIEVSDAVDYAGVRLRGRIDRVDVDAERGRFVIVDYKGASKGYASGLKEGDEPSLPQHVQGLIYAQALSRTGFGLACAGALYLGYRARGAKELLAGAYDGAAYDAGGLSSKNSEVAMNFSAYLDAIEALVAARLAELSEGAIPASPSAPAACTYCPAYDCPGRLA</sequence>
<organism evidence="6 7">
    <name type="scientific">Adlercreutzia hattorii</name>
    <dbReference type="NCBI Taxonomy" id="2707299"/>
    <lineage>
        <taxon>Bacteria</taxon>
        <taxon>Bacillati</taxon>
        <taxon>Actinomycetota</taxon>
        <taxon>Coriobacteriia</taxon>
        <taxon>Eggerthellales</taxon>
        <taxon>Eggerthellaceae</taxon>
        <taxon>Adlercreutzia</taxon>
    </lineage>
</organism>
<reference evidence="7" key="1">
    <citation type="journal article" date="2020" name="Microbiol. Resour. Announc.">
        <title>Complete Genome Sequence of Adlercreutzia sp. Strain 8CFCBH1, a Potent Producer of Equol, Isolated from Healthy Japanese Feces.</title>
        <authorList>
            <person name="Ogata Y."/>
            <person name="Sakamoto M."/>
            <person name="Ohkuma M."/>
            <person name="Hattori M."/>
            <person name="Suda W."/>
        </authorList>
    </citation>
    <scope>NUCLEOTIDE SEQUENCE [LARGE SCALE GENOMIC DNA]</scope>
    <source>
        <strain evidence="7">8CFCBH1</strain>
    </source>
</reference>
<feature type="coiled-coil region" evidence="4">
    <location>
        <begin position="665"/>
        <end position="719"/>
    </location>
</feature>
<accession>A0A6F8SM00</accession>
<keyword evidence="2" id="KW-0547">Nucleotide-binding</keyword>
<evidence type="ECO:0000313" key="6">
    <source>
        <dbReference type="EMBL" id="BCA88794.1"/>
    </source>
</evidence>
<dbReference type="Pfam" id="PF12705">
    <property type="entry name" value="PDDEXK_1"/>
    <property type="match status" value="1"/>
</dbReference>
<dbReference type="EMBL" id="AP022829">
    <property type="protein sequence ID" value="BCA88794.1"/>
    <property type="molecule type" value="Genomic_DNA"/>
</dbReference>
<dbReference type="RefSeq" id="WP_173113173.1">
    <property type="nucleotide sequence ID" value="NZ_AP022829.1"/>
</dbReference>
<keyword evidence="2" id="KW-0378">Hydrolase</keyword>
<keyword evidence="1" id="KW-0227">DNA damage</keyword>
<evidence type="ECO:0000256" key="2">
    <source>
        <dbReference type="ARBA" id="ARBA00022806"/>
    </source>
</evidence>
<name>A0A6F8SM00_9ACTN</name>
<feature type="domain" description="PD-(D/E)XK endonuclease-like" evidence="5">
    <location>
        <begin position="605"/>
        <end position="891"/>
    </location>
</feature>
<dbReference type="GO" id="GO:0006281">
    <property type="term" value="P:DNA repair"/>
    <property type="evidence" value="ECO:0007669"/>
    <property type="project" value="UniProtKB-KW"/>
</dbReference>
<keyword evidence="2" id="KW-0347">Helicase</keyword>
<evidence type="ECO:0000256" key="4">
    <source>
        <dbReference type="SAM" id="Coils"/>
    </source>
</evidence>
<dbReference type="InterPro" id="IPR011604">
    <property type="entry name" value="PDDEXK-like_dom_sf"/>
</dbReference>
<reference evidence="7" key="2">
    <citation type="submission" date="2020-03" db="EMBL/GenBank/DDBJ databases">
        <title>Complete Genome Sequence of Adlercreutzia sp. strain 8CFCBH1 Producing Equol, Isolated from Healthy Japanese Feces.</title>
        <authorList>
            <person name="Ogata Y."/>
            <person name="Sakamoto M."/>
            <person name="Ohkuma M."/>
            <person name="Hattori M."/>
            <person name="Suda W."/>
        </authorList>
    </citation>
    <scope>NUCLEOTIDE SEQUENCE [LARGE SCALE GENOMIC DNA]</scope>
    <source>
        <strain evidence="7">8CFCBH1</strain>
    </source>
</reference>
<dbReference type="AlphaFoldDB" id="A0A6F8SM00"/>
<dbReference type="KEGG" id="ahat:ADCFC_14130"/>
<evidence type="ECO:0000259" key="5">
    <source>
        <dbReference type="Pfam" id="PF12705"/>
    </source>
</evidence>
<protein>
    <recommendedName>
        <fullName evidence="5">PD-(D/E)XK endonuclease-like domain-containing protein</fullName>
    </recommendedName>
</protein>
<evidence type="ECO:0000256" key="1">
    <source>
        <dbReference type="ARBA" id="ARBA00022763"/>
    </source>
</evidence>
<keyword evidence="2" id="KW-0067">ATP-binding</keyword>
<dbReference type="Gene3D" id="3.90.320.10">
    <property type="match status" value="1"/>
</dbReference>
<gene>
    <name evidence="6" type="ORF">ADCFC_12920</name>
</gene>
<keyword evidence="4" id="KW-0175">Coiled coil</keyword>
<evidence type="ECO:0000313" key="7">
    <source>
        <dbReference type="Proteomes" id="UP000501727"/>
    </source>
</evidence>
<dbReference type="Proteomes" id="UP000501727">
    <property type="component" value="Chromosome"/>
</dbReference>
<dbReference type="InterPro" id="IPR038726">
    <property type="entry name" value="PDDEXK_AddAB-type"/>
</dbReference>
<evidence type="ECO:0000256" key="3">
    <source>
        <dbReference type="ARBA" id="ARBA00023204"/>
    </source>
</evidence>
<keyword evidence="7" id="KW-1185">Reference proteome</keyword>
<dbReference type="GO" id="GO:0004386">
    <property type="term" value="F:helicase activity"/>
    <property type="evidence" value="ECO:0007669"/>
    <property type="project" value="UniProtKB-KW"/>
</dbReference>
<keyword evidence="3" id="KW-0234">DNA repair</keyword>
<proteinExistence type="predicted"/>